<name>A0AC60PXL0_IXOPE</name>
<organism evidence="1 2">
    <name type="scientific">Ixodes persulcatus</name>
    <name type="common">Taiga tick</name>
    <dbReference type="NCBI Taxonomy" id="34615"/>
    <lineage>
        <taxon>Eukaryota</taxon>
        <taxon>Metazoa</taxon>
        <taxon>Ecdysozoa</taxon>
        <taxon>Arthropoda</taxon>
        <taxon>Chelicerata</taxon>
        <taxon>Arachnida</taxon>
        <taxon>Acari</taxon>
        <taxon>Parasitiformes</taxon>
        <taxon>Ixodida</taxon>
        <taxon>Ixodoidea</taxon>
        <taxon>Ixodidae</taxon>
        <taxon>Ixodinae</taxon>
        <taxon>Ixodes</taxon>
    </lineage>
</organism>
<dbReference type="Proteomes" id="UP000805193">
    <property type="component" value="Unassembled WGS sequence"/>
</dbReference>
<keyword evidence="2" id="KW-1185">Reference proteome</keyword>
<sequence length="810" mass="90853">MSGRPYKATDFKEVLFSMIDRTDLIALGPYQMSHVWMAVFANGAAKCKIKACEELEIKQKRCLVIDPTKDEIKMKLLWLPPQLPDIEIKKVLEPFGTVKDISREKWRFSDLEETDTLTRIVTLALKDHLTVDKVPHTLNIYGVNTLVVIPGRPPLCLRCKAIGHIRRQCSTPRCTQCWRFGHSTEECIVTYATKLQGNASPMADVSEHIMDVDEMFTKDLEPVGESQESHKNTSSSGASDLVPASAMNPDPSVLDLSTPFGTPSRRTVGRRVCSTPIATGDSWSSPDDGADGVSDMLDFVRAADKDSDEGSAPLDGTLPFISSSHLEAPELSKITRASPWIVNEDGGNDHPPSIRPLDATQIFCHPPDSPSTEDSNEDALLDICILDSVKKDCTAVGAVCASKDSNSSRFILGEDSEPVAQTEEVVLGPPEDPEAVCSDVDSDSSTVVLDEHSELEDIEDVDLSSAEENDDMLLAVTDELDESGGKTPAVSCEAKEQDSPACSVKSTDTLLLDIDKEDRTIIVEDLPEQDTTLVNSSPAAEDPDPHERPIAGQKPQTSAPAASRHAPFMSEDPEENNDNENPEWERLRQLSTDEERYEAVRNVWHNSTIPNPHSELTTFHYRQQILGAQGTRNTPVPKQHKRKASRNCSHRPAKRQRMDTDVFDLKLKALQRKRSQDFQKARQDLELNLGQLQSSIHQNQRRGDFQQGHGSHHRNHRRANTTPWDFRYYQQEEQRLHAQFVAHQDTIHQKYSAKENKLLSAREEVRRFDKFYVGLQQADPTLLTEEQLKEQLNMEKLLGQFRLWYKNAKD</sequence>
<protein>
    <submittedName>
        <fullName evidence="1">Uncharacterized protein</fullName>
    </submittedName>
</protein>
<gene>
    <name evidence="1" type="ORF">HPB47_027698</name>
</gene>
<evidence type="ECO:0000313" key="1">
    <source>
        <dbReference type="EMBL" id="KAG0425114.1"/>
    </source>
</evidence>
<dbReference type="EMBL" id="JABSTQ010009888">
    <property type="protein sequence ID" value="KAG0425114.1"/>
    <property type="molecule type" value="Genomic_DNA"/>
</dbReference>
<comment type="caution">
    <text evidence="1">The sequence shown here is derived from an EMBL/GenBank/DDBJ whole genome shotgun (WGS) entry which is preliminary data.</text>
</comment>
<accession>A0AC60PXL0</accession>
<proteinExistence type="predicted"/>
<evidence type="ECO:0000313" key="2">
    <source>
        <dbReference type="Proteomes" id="UP000805193"/>
    </source>
</evidence>
<reference evidence="1 2" key="1">
    <citation type="journal article" date="2020" name="Cell">
        <title>Large-Scale Comparative Analyses of Tick Genomes Elucidate Their Genetic Diversity and Vector Capacities.</title>
        <authorList>
            <consortium name="Tick Genome and Microbiome Consortium (TIGMIC)"/>
            <person name="Jia N."/>
            <person name="Wang J."/>
            <person name="Shi W."/>
            <person name="Du L."/>
            <person name="Sun Y."/>
            <person name="Zhan W."/>
            <person name="Jiang J.F."/>
            <person name="Wang Q."/>
            <person name="Zhang B."/>
            <person name="Ji P."/>
            <person name="Bell-Sakyi L."/>
            <person name="Cui X.M."/>
            <person name="Yuan T.T."/>
            <person name="Jiang B.G."/>
            <person name="Yang W.F."/>
            <person name="Lam T.T."/>
            <person name="Chang Q.C."/>
            <person name="Ding S.J."/>
            <person name="Wang X.J."/>
            <person name="Zhu J.G."/>
            <person name="Ruan X.D."/>
            <person name="Zhao L."/>
            <person name="Wei J.T."/>
            <person name="Ye R.Z."/>
            <person name="Que T.C."/>
            <person name="Du C.H."/>
            <person name="Zhou Y.H."/>
            <person name="Cheng J.X."/>
            <person name="Dai P.F."/>
            <person name="Guo W.B."/>
            <person name="Han X.H."/>
            <person name="Huang E.J."/>
            <person name="Li L.F."/>
            <person name="Wei W."/>
            <person name="Gao Y.C."/>
            <person name="Liu J.Z."/>
            <person name="Shao H.Z."/>
            <person name="Wang X."/>
            <person name="Wang C.C."/>
            <person name="Yang T.C."/>
            <person name="Huo Q.B."/>
            <person name="Li W."/>
            <person name="Chen H.Y."/>
            <person name="Chen S.E."/>
            <person name="Zhou L.G."/>
            <person name="Ni X.B."/>
            <person name="Tian J.H."/>
            <person name="Sheng Y."/>
            <person name="Liu T."/>
            <person name="Pan Y.S."/>
            <person name="Xia L.Y."/>
            <person name="Li J."/>
            <person name="Zhao F."/>
            <person name="Cao W.C."/>
        </authorList>
    </citation>
    <scope>NUCLEOTIDE SEQUENCE [LARGE SCALE GENOMIC DNA]</scope>
    <source>
        <strain evidence="1">Iper-2018</strain>
    </source>
</reference>